<evidence type="ECO:0000313" key="4">
    <source>
        <dbReference type="Proteomes" id="UP000708148"/>
    </source>
</evidence>
<comment type="caution">
    <text evidence="3">The sequence shown here is derived from an EMBL/GenBank/DDBJ whole genome shotgun (WGS) entry which is preliminary data.</text>
</comment>
<dbReference type="Proteomes" id="UP000708148">
    <property type="component" value="Unassembled WGS sequence"/>
</dbReference>
<dbReference type="PROSITE" id="PS50829">
    <property type="entry name" value="GYF"/>
    <property type="match status" value="1"/>
</dbReference>
<gene>
    <name evidence="3" type="ORF">OSTQU699_LOCUS1579</name>
</gene>
<proteinExistence type="predicted"/>
<feature type="compositionally biased region" description="Polar residues" evidence="1">
    <location>
        <begin position="678"/>
        <end position="693"/>
    </location>
</feature>
<dbReference type="CDD" id="cd18727">
    <property type="entry name" value="PIN_Swt1-like"/>
    <property type="match status" value="1"/>
</dbReference>
<dbReference type="InterPro" id="IPR029060">
    <property type="entry name" value="PIN-like_dom_sf"/>
</dbReference>
<dbReference type="SUPFAM" id="SSF55277">
    <property type="entry name" value="GYF domain"/>
    <property type="match status" value="1"/>
</dbReference>
<dbReference type="Pfam" id="PF13638">
    <property type="entry name" value="PIN_4"/>
    <property type="match status" value="1"/>
</dbReference>
<name>A0A8S1IQW5_9CHLO</name>
<feature type="region of interest" description="Disordered" evidence="1">
    <location>
        <begin position="672"/>
        <end position="720"/>
    </location>
</feature>
<keyword evidence="4" id="KW-1185">Reference proteome</keyword>
<evidence type="ECO:0000256" key="1">
    <source>
        <dbReference type="SAM" id="MobiDB-lite"/>
    </source>
</evidence>
<dbReference type="InterPro" id="IPR003169">
    <property type="entry name" value="GYF"/>
</dbReference>
<accession>A0A8S1IQW5</accession>
<dbReference type="Gene3D" id="3.30.1490.40">
    <property type="match status" value="1"/>
</dbReference>
<dbReference type="Pfam" id="PF02213">
    <property type="entry name" value="GYF"/>
    <property type="match status" value="1"/>
</dbReference>
<dbReference type="PANTHER" id="PTHR16161">
    <property type="entry name" value="TRANSCRIPTIONAL PROTEIN SWT1"/>
    <property type="match status" value="1"/>
</dbReference>
<feature type="domain" description="GYF" evidence="2">
    <location>
        <begin position="15"/>
        <end position="62"/>
    </location>
</feature>
<organism evidence="3 4">
    <name type="scientific">Ostreobium quekettii</name>
    <dbReference type="NCBI Taxonomy" id="121088"/>
    <lineage>
        <taxon>Eukaryota</taxon>
        <taxon>Viridiplantae</taxon>
        <taxon>Chlorophyta</taxon>
        <taxon>core chlorophytes</taxon>
        <taxon>Ulvophyceae</taxon>
        <taxon>TCBD clade</taxon>
        <taxon>Bryopsidales</taxon>
        <taxon>Ostreobineae</taxon>
        <taxon>Ostreobiaceae</taxon>
        <taxon>Ostreobium</taxon>
    </lineage>
</organism>
<reference evidence="3" key="1">
    <citation type="submission" date="2020-12" db="EMBL/GenBank/DDBJ databases">
        <authorList>
            <person name="Iha C."/>
        </authorList>
    </citation>
    <scope>NUCLEOTIDE SEQUENCE</scope>
</reference>
<dbReference type="PANTHER" id="PTHR16161:SF0">
    <property type="entry name" value="TRANSCRIPTIONAL PROTEIN SWT1"/>
    <property type="match status" value="1"/>
</dbReference>
<dbReference type="EMBL" id="CAJHUC010000446">
    <property type="protein sequence ID" value="CAD7696218.1"/>
    <property type="molecule type" value="Genomic_DNA"/>
</dbReference>
<protein>
    <recommendedName>
        <fullName evidence="2">GYF domain-containing protein</fullName>
    </recommendedName>
</protein>
<sequence>MGRTVNINAGINGTDELWQYIDDKGNLQGPFSGESLLRWTHAYLKIDRMIRHAPTGIWAPLATVLSTMEEETSALVHGHPRANAMANVGSSHPAMTAFEDTGFEDVEMEDADVLAEWVAQARKGAGELAVAAETTAASGGVCFQLPGVRDVEMLDATTSQDQIFAVVDTNILMTDFSALADMKKLSCVEIEAGVGYSPQIVLVVPWVVMLELDCLKNSTKQHSTKGGKRVAVSRLARAAVDQLQRSISSGDNFFRGQTLMEFKDSKNMSMGTDVVSNDDRILQCCLQFGKHTLTTSAATHRRIVVVLFSNDKALCMRAGVNGIQALMSHDIPKKGCFDKISAVFTRSLGMLETLKTAVKQFQPLASGDHAQYPCDGWSGSTALGQLTNGHVHGHNHPTRASGGTQDQYEAMDYDDQCAGNSYPIATTYGSQSFTAGYGSQRSCAAARSTSYTESTPRRGAGGPSRSAARGAGVGTSSVSANIAAAEQLLACASQNPYELESATTEPAPWKDLTDRAADVFTKPLSEFLQYHFERECGGVWEFIVAEKPPWTLLTLLYLYSKHYQSVLVGHLPRQALTYAKEAERAFKQFQTAENVIAGVKALVQLLTLVKPPRPSGDSGIATPGGPGQPTKTCEGVGATVLEARVQANRLLADVVETAQAALWMAGGAQTGTQTGTQNGHSGYQNEHWSQTNGQGTGAGQWPDYGNSRRAGKGRGDSQRW</sequence>
<dbReference type="GO" id="GO:0005634">
    <property type="term" value="C:nucleus"/>
    <property type="evidence" value="ECO:0007669"/>
    <property type="project" value="TreeGrafter"/>
</dbReference>
<dbReference type="InterPro" id="IPR035445">
    <property type="entry name" value="GYF-like_dom_sf"/>
</dbReference>
<evidence type="ECO:0000313" key="3">
    <source>
        <dbReference type="EMBL" id="CAD7696218.1"/>
    </source>
</evidence>
<evidence type="ECO:0000259" key="2">
    <source>
        <dbReference type="PROSITE" id="PS50829"/>
    </source>
</evidence>
<dbReference type="Gene3D" id="3.40.50.1010">
    <property type="entry name" value="5'-nuclease"/>
    <property type="match status" value="1"/>
</dbReference>
<dbReference type="AlphaFoldDB" id="A0A8S1IQW5"/>
<dbReference type="InterPro" id="IPR052626">
    <property type="entry name" value="SWT1_Regulator"/>
</dbReference>
<dbReference type="OrthoDB" id="515548at2759"/>
<dbReference type="SUPFAM" id="SSF88723">
    <property type="entry name" value="PIN domain-like"/>
    <property type="match status" value="1"/>
</dbReference>
<feature type="compositionally biased region" description="Low complexity" evidence="1">
    <location>
        <begin position="463"/>
        <end position="472"/>
    </location>
</feature>
<dbReference type="InterPro" id="IPR002716">
    <property type="entry name" value="PIN_dom"/>
</dbReference>
<feature type="region of interest" description="Disordered" evidence="1">
    <location>
        <begin position="448"/>
        <end position="472"/>
    </location>
</feature>